<evidence type="ECO:0000256" key="4">
    <source>
        <dbReference type="ARBA" id="ARBA00009869"/>
    </source>
</evidence>
<reference evidence="9 10" key="1">
    <citation type="submission" date="2021-08" db="EMBL/GenBank/DDBJ databases">
        <authorList>
            <person name="Peeters C."/>
        </authorList>
    </citation>
    <scope>NUCLEOTIDE SEQUENCE [LARGE SCALE GENOMIC DNA]</scope>
    <source>
        <strain evidence="9 10">LMG 23992</strain>
    </source>
</reference>
<organism evidence="9 10">
    <name type="scientific">Cupriavidus laharis</name>
    <dbReference type="NCBI Taxonomy" id="151654"/>
    <lineage>
        <taxon>Bacteria</taxon>
        <taxon>Pseudomonadati</taxon>
        <taxon>Pseudomonadota</taxon>
        <taxon>Betaproteobacteria</taxon>
        <taxon>Burkholderiales</taxon>
        <taxon>Burkholderiaceae</taxon>
        <taxon>Cupriavidus</taxon>
    </lineage>
</organism>
<dbReference type="InterPro" id="IPR015928">
    <property type="entry name" value="Aconitase/3IPM_dehydase_swvl"/>
</dbReference>
<gene>
    <name evidence="9" type="primary">DmdB</name>
    <name evidence="7" type="synonym">leuD</name>
    <name evidence="9" type="ORF">LMG23992_03474</name>
</gene>
<evidence type="ECO:0000256" key="5">
    <source>
        <dbReference type="ARBA" id="ARBA00011271"/>
    </source>
</evidence>
<dbReference type="Gene3D" id="3.20.19.10">
    <property type="entry name" value="Aconitase, domain 4"/>
    <property type="match status" value="1"/>
</dbReference>
<dbReference type="EMBL" id="CAJZAI010000008">
    <property type="protein sequence ID" value="CAG9177329.1"/>
    <property type="molecule type" value="Genomic_DNA"/>
</dbReference>
<comment type="subunit">
    <text evidence="5 7">Heterodimer of LeuC and LeuD.</text>
</comment>
<dbReference type="InterPro" id="IPR000573">
    <property type="entry name" value="AconitaseA/IPMdHydase_ssu_swvl"/>
</dbReference>
<protein>
    <recommendedName>
        <fullName evidence="7">3-isopropylmalate dehydratase small subunit</fullName>
        <ecNumber evidence="7">4.2.1.33</ecNumber>
    </recommendedName>
    <alternativeName>
        <fullName evidence="7">Alpha-IPM isomerase</fullName>
        <shortName evidence="7">IPMI</shortName>
    </alternativeName>
    <alternativeName>
        <fullName evidence="7">Isopropylmalate isomerase</fullName>
    </alternativeName>
</protein>
<evidence type="ECO:0000256" key="1">
    <source>
        <dbReference type="ARBA" id="ARBA00000491"/>
    </source>
</evidence>
<dbReference type="PANTHER" id="PTHR43345">
    <property type="entry name" value="3-ISOPROPYLMALATE DEHYDRATASE SMALL SUBUNIT 2-RELATED-RELATED"/>
    <property type="match status" value="1"/>
</dbReference>
<comment type="similarity">
    <text evidence="4 7">Belongs to the LeuD family. LeuD type 2 subfamily.</text>
</comment>
<keyword evidence="7" id="KW-0028">Amino-acid biosynthesis</keyword>
<comment type="caution">
    <text evidence="9">The sequence shown here is derived from an EMBL/GenBank/DDBJ whole genome shotgun (WGS) entry which is preliminary data.</text>
</comment>
<dbReference type="Pfam" id="PF00694">
    <property type="entry name" value="Aconitase_C"/>
    <property type="match status" value="1"/>
</dbReference>
<comment type="function">
    <text evidence="2 7">Catalyzes the isomerization between 2-isopropylmalate and 3-isopropylmalate, via the formation of 2-isopropylmaleate.</text>
</comment>
<dbReference type="InterPro" id="IPR050075">
    <property type="entry name" value="LeuD"/>
</dbReference>
<keyword evidence="7" id="KW-0432">Leucine biosynthesis</keyword>
<comment type="pathway">
    <text evidence="3 7">Amino-acid biosynthesis; L-leucine biosynthesis; L-leucine from 3-methyl-2-oxobutanoate: step 2/4.</text>
</comment>
<comment type="catalytic activity">
    <reaction evidence="1 7">
        <text>(2R,3S)-3-isopropylmalate = (2S)-2-isopropylmalate</text>
        <dbReference type="Rhea" id="RHEA:32287"/>
        <dbReference type="ChEBI" id="CHEBI:1178"/>
        <dbReference type="ChEBI" id="CHEBI:35121"/>
        <dbReference type="EC" id="4.2.1.33"/>
    </reaction>
</comment>
<proteinExistence type="inferred from homology"/>
<evidence type="ECO:0000313" key="9">
    <source>
        <dbReference type="EMBL" id="CAG9177329.1"/>
    </source>
</evidence>
<dbReference type="SUPFAM" id="SSF52016">
    <property type="entry name" value="LeuD/IlvD-like"/>
    <property type="match status" value="1"/>
</dbReference>
<dbReference type="InterPro" id="IPR033940">
    <property type="entry name" value="IPMI_Swivel"/>
</dbReference>
<dbReference type="HAMAP" id="MF_01032">
    <property type="entry name" value="LeuD_type2"/>
    <property type="match status" value="1"/>
</dbReference>
<dbReference type="NCBIfam" id="TIGR02087">
    <property type="entry name" value="LEUD_arch"/>
    <property type="match status" value="1"/>
</dbReference>
<keyword evidence="7" id="KW-0100">Branched-chain amino acid biosynthesis</keyword>
<dbReference type="PANTHER" id="PTHR43345:SF2">
    <property type="entry name" value="3-ISOPROPYLMALATE DEHYDRATASE SMALL SUBUNIT 1"/>
    <property type="match status" value="1"/>
</dbReference>
<dbReference type="CDD" id="cd01577">
    <property type="entry name" value="IPMI_Swivel"/>
    <property type="match status" value="1"/>
</dbReference>
<dbReference type="Proteomes" id="UP000727654">
    <property type="component" value="Unassembled WGS sequence"/>
</dbReference>
<evidence type="ECO:0000256" key="7">
    <source>
        <dbReference type="HAMAP-Rule" id="MF_01032"/>
    </source>
</evidence>
<evidence type="ECO:0000256" key="6">
    <source>
        <dbReference type="ARBA" id="ARBA00023239"/>
    </source>
</evidence>
<dbReference type="EC" id="4.2.1.33" evidence="7"/>
<dbReference type="GO" id="GO:0047868">
    <property type="term" value="F:dimethylmaleate hydratase activity"/>
    <property type="evidence" value="ECO:0007669"/>
    <property type="project" value="UniProtKB-EC"/>
</dbReference>
<keyword evidence="6 7" id="KW-0456">Lyase</keyword>
<feature type="domain" description="Aconitase A/isopropylmalate dehydratase small subunit swivel" evidence="8">
    <location>
        <begin position="56"/>
        <end position="105"/>
    </location>
</feature>
<dbReference type="InterPro" id="IPR011827">
    <property type="entry name" value="LeuD_type2/HacB/DmdB"/>
</dbReference>
<evidence type="ECO:0000259" key="8">
    <source>
        <dbReference type="Pfam" id="PF00694"/>
    </source>
</evidence>
<evidence type="ECO:0000256" key="2">
    <source>
        <dbReference type="ARBA" id="ARBA00002695"/>
    </source>
</evidence>
<keyword evidence="10" id="KW-1185">Reference proteome</keyword>
<evidence type="ECO:0000313" key="10">
    <source>
        <dbReference type="Proteomes" id="UP000727654"/>
    </source>
</evidence>
<name>A0ABM8XBF3_9BURK</name>
<accession>A0ABM8XBF3</accession>
<dbReference type="RefSeq" id="WP_224081044.1">
    <property type="nucleotide sequence ID" value="NZ_CAJZAI010000008.1"/>
</dbReference>
<sequence>MTEPSVPASPSRIWRFGDNIDTDAMAPAILMKAAPEVLAAHCLESLRPEFPSQVRPGDVLVAGTNFGIGSSREQAPQALRHLGVRAVVAPSFGGLFYRNAINLGLPVLVCPDTSRLADGAAATLDLENAVLQLGDGTTVACEPVPAFLREILSAGGLIPHLKSRLARR</sequence>
<evidence type="ECO:0000256" key="3">
    <source>
        <dbReference type="ARBA" id="ARBA00004729"/>
    </source>
</evidence>